<dbReference type="Proteomes" id="UP001046870">
    <property type="component" value="Chromosome 24"/>
</dbReference>
<protein>
    <submittedName>
        <fullName evidence="2">Uncharacterized protein</fullName>
    </submittedName>
</protein>
<keyword evidence="1" id="KW-0812">Transmembrane</keyword>
<dbReference type="AlphaFoldDB" id="A0A9D3P9Y6"/>
<name>A0A9D3P9Y6_MEGAT</name>
<keyword evidence="3" id="KW-1185">Reference proteome</keyword>
<dbReference type="EMBL" id="JAFDVH010000024">
    <property type="protein sequence ID" value="KAG7455378.1"/>
    <property type="molecule type" value="Genomic_DNA"/>
</dbReference>
<proteinExistence type="predicted"/>
<dbReference type="OrthoDB" id="8446997at2759"/>
<dbReference type="PANTHER" id="PTHR38706:SF2">
    <property type="match status" value="1"/>
</dbReference>
<evidence type="ECO:0000313" key="3">
    <source>
        <dbReference type="Proteomes" id="UP001046870"/>
    </source>
</evidence>
<dbReference type="PANTHER" id="PTHR38706">
    <property type="entry name" value="SI:CH211-198C19.1-RELATED"/>
    <property type="match status" value="1"/>
</dbReference>
<comment type="caution">
    <text evidence="2">The sequence shown here is derived from an EMBL/GenBank/DDBJ whole genome shotgun (WGS) entry which is preliminary data.</text>
</comment>
<evidence type="ECO:0000256" key="1">
    <source>
        <dbReference type="SAM" id="Phobius"/>
    </source>
</evidence>
<organism evidence="2 3">
    <name type="scientific">Megalops atlanticus</name>
    <name type="common">Tarpon</name>
    <name type="synonym">Clupea gigantea</name>
    <dbReference type="NCBI Taxonomy" id="7932"/>
    <lineage>
        <taxon>Eukaryota</taxon>
        <taxon>Metazoa</taxon>
        <taxon>Chordata</taxon>
        <taxon>Craniata</taxon>
        <taxon>Vertebrata</taxon>
        <taxon>Euteleostomi</taxon>
        <taxon>Actinopterygii</taxon>
        <taxon>Neopterygii</taxon>
        <taxon>Teleostei</taxon>
        <taxon>Elopiformes</taxon>
        <taxon>Megalopidae</taxon>
        <taxon>Megalops</taxon>
    </lineage>
</organism>
<keyword evidence="1" id="KW-0472">Membrane</keyword>
<sequence length="273" mass="31653">MQSLVGWLLNNSDRCIMGRLTFLCGVLLALSLVSVSGRPEDVLKKIQDLEEKDFGHNYPRHGLNLLYWFAREYITFDNNNNIQSKQDPKEGVFGFHYFGNKEAVLPSLRNQRGYNYYSVGNLFDSQNLPESQRLPDYVTEEFRSSKNLDSRDQNNRDRIVVRRTPYGSIDEVYITQHYSFNTGHGSEYDPDNTYRISSDLLKDIRNLPRDKFLKPFPPRTRTHYALCHPDRGSGQEVHSDECNHKFSEANCQSSLSSLMCLCYIVLWLLIGCL</sequence>
<reference evidence="2" key="1">
    <citation type="submission" date="2021-01" db="EMBL/GenBank/DDBJ databases">
        <authorList>
            <person name="Zahm M."/>
            <person name="Roques C."/>
            <person name="Cabau C."/>
            <person name="Klopp C."/>
            <person name="Donnadieu C."/>
            <person name="Jouanno E."/>
            <person name="Lampietro C."/>
            <person name="Louis A."/>
            <person name="Herpin A."/>
            <person name="Echchiki A."/>
            <person name="Berthelot C."/>
            <person name="Parey E."/>
            <person name="Roest-Crollius H."/>
            <person name="Braasch I."/>
            <person name="Postlethwait J."/>
            <person name="Bobe J."/>
            <person name="Montfort J."/>
            <person name="Bouchez O."/>
            <person name="Begum T."/>
            <person name="Mejri S."/>
            <person name="Adams A."/>
            <person name="Chen W.-J."/>
            <person name="Guiguen Y."/>
        </authorList>
    </citation>
    <scope>NUCLEOTIDE SEQUENCE</scope>
    <source>
        <strain evidence="2">YG-15Mar2019-1</strain>
        <tissue evidence="2">Brain</tissue>
    </source>
</reference>
<evidence type="ECO:0000313" key="2">
    <source>
        <dbReference type="EMBL" id="KAG7455378.1"/>
    </source>
</evidence>
<feature type="transmembrane region" description="Helical" evidence="1">
    <location>
        <begin position="254"/>
        <end position="272"/>
    </location>
</feature>
<gene>
    <name evidence="2" type="ORF">MATL_G00256230</name>
</gene>
<keyword evidence="1" id="KW-1133">Transmembrane helix</keyword>
<accession>A0A9D3P9Y6</accession>